<dbReference type="EMBL" id="CP074132">
    <property type="protein sequence ID" value="QUX29050.1"/>
    <property type="molecule type" value="Genomic_DNA"/>
</dbReference>
<evidence type="ECO:0000256" key="2">
    <source>
        <dbReference type="SAM" id="MobiDB-lite"/>
    </source>
</evidence>
<dbReference type="InterPro" id="IPR000073">
    <property type="entry name" value="AB_hydrolase_1"/>
</dbReference>
<evidence type="ECO:0000259" key="3">
    <source>
        <dbReference type="Pfam" id="PF00561"/>
    </source>
</evidence>
<accession>A0ABX8C594</accession>
<dbReference type="SUPFAM" id="SSF140663">
    <property type="entry name" value="TTHA0068-like"/>
    <property type="match status" value="1"/>
</dbReference>
<evidence type="ECO:0000256" key="1">
    <source>
        <dbReference type="ARBA" id="ARBA00022801"/>
    </source>
</evidence>
<feature type="compositionally biased region" description="Basic and acidic residues" evidence="2">
    <location>
        <begin position="361"/>
        <end position="370"/>
    </location>
</feature>
<proteinExistence type="predicted"/>
<feature type="compositionally biased region" description="Basic and acidic residues" evidence="2">
    <location>
        <begin position="323"/>
        <end position="340"/>
    </location>
</feature>
<dbReference type="SUPFAM" id="SSF53474">
    <property type="entry name" value="alpha/beta-Hydrolases"/>
    <property type="match status" value="1"/>
</dbReference>
<name>A0ABX8C594_9ACTN</name>
<dbReference type="Pfam" id="PF00561">
    <property type="entry name" value="Abhydrolase_1"/>
    <property type="match status" value="1"/>
</dbReference>
<keyword evidence="1 4" id="KW-0378">Hydrolase</keyword>
<gene>
    <name evidence="4" type="ORF">KGD83_00030</name>
</gene>
<reference evidence="5" key="1">
    <citation type="submission" date="2021-05" db="EMBL/GenBank/DDBJ databases">
        <title>Direct Submission.</title>
        <authorList>
            <person name="Li K."/>
            <person name="Gao J."/>
        </authorList>
    </citation>
    <scope>NUCLEOTIDE SEQUENCE [LARGE SCALE GENOMIC DNA]</scope>
    <source>
        <strain evidence="5">HDS12</strain>
    </source>
</reference>
<evidence type="ECO:0000313" key="5">
    <source>
        <dbReference type="Proteomes" id="UP000678016"/>
    </source>
</evidence>
<dbReference type="InterPro" id="IPR005500">
    <property type="entry name" value="DUF309"/>
</dbReference>
<sequence length="494" mass="53122">MLDDSAAYVDGPWTHRTVSAAGARFHVAEAGDGPLVLLLHGFPQFWWAWRAQLTALAGAGYRAVAADLRGYGASDKTPRGYDLVTLAQDAAGLVRALGSRDAAVVGHGLGGLVAWTMTAYHPGTVRALAAVSSPHPLRAARVLASGGPGVRHMLRAQLPILPEHRLLSDGCERVGDLLRAWSGPDWPDTEAEEHYRRAFAIPKVSHCSLESHRWIFRSRWRTDGLRYNARMRRAPVGVPVLQLHGSLDPVCPTGPARASRGLVAGAYRWRQVHGAGHFPHEERPEEVSRALVEWLAEVSTGRRTESSQARGNGGGVPMATETADGHRESGGRGGGRDRNETGQAQNQRPRDRYGRPMPHGSRGEVERVPDDAEFSAEEGLEEAQRLLDGGYAFTAHEVLEAVWKSAPEPERELWRGLAQTAVGVTHAQRGNMIGAARLLRRGADRVEPFGPGAPHGVDVAGVAAFARALADDLDAGRARPGDGIDPSGMRLLGG</sequence>
<dbReference type="InterPro" id="IPR000639">
    <property type="entry name" value="Epox_hydrolase-like"/>
</dbReference>
<dbReference type="InterPro" id="IPR029058">
    <property type="entry name" value="AB_hydrolase_fold"/>
</dbReference>
<dbReference type="Pfam" id="PF03745">
    <property type="entry name" value="DUF309"/>
    <property type="match status" value="1"/>
</dbReference>
<dbReference type="InterPro" id="IPR023203">
    <property type="entry name" value="TTHA0068_sf"/>
</dbReference>
<keyword evidence="5" id="KW-1185">Reference proteome</keyword>
<protein>
    <submittedName>
        <fullName evidence="4">Alpha/beta fold hydrolase</fullName>
    </submittedName>
</protein>
<dbReference type="PRINTS" id="PR00412">
    <property type="entry name" value="EPOXHYDRLASE"/>
</dbReference>
<dbReference type="Gene3D" id="1.10.3450.10">
    <property type="entry name" value="TTHA0068-like"/>
    <property type="match status" value="1"/>
</dbReference>
<feature type="domain" description="AB hydrolase-1" evidence="3">
    <location>
        <begin position="34"/>
        <end position="284"/>
    </location>
</feature>
<dbReference type="Gene3D" id="3.40.50.1820">
    <property type="entry name" value="alpha/beta hydrolase"/>
    <property type="match status" value="1"/>
</dbReference>
<organism evidence="4 5">
    <name type="scientific">Nocardiopsis akebiae</name>
    <dbReference type="NCBI Taxonomy" id="2831968"/>
    <lineage>
        <taxon>Bacteria</taxon>
        <taxon>Bacillati</taxon>
        <taxon>Actinomycetota</taxon>
        <taxon>Actinomycetes</taxon>
        <taxon>Streptosporangiales</taxon>
        <taxon>Nocardiopsidaceae</taxon>
        <taxon>Nocardiopsis</taxon>
    </lineage>
</organism>
<dbReference type="GO" id="GO:0016787">
    <property type="term" value="F:hydrolase activity"/>
    <property type="evidence" value="ECO:0007669"/>
    <property type="project" value="UniProtKB-KW"/>
</dbReference>
<evidence type="ECO:0000313" key="4">
    <source>
        <dbReference type="EMBL" id="QUX29050.1"/>
    </source>
</evidence>
<feature type="region of interest" description="Disordered" evidence="2">
    <location>
        <begin position="299"/>
        <end position="378"/>
    </location>
</feature>
<dbReference type="Proteomes" id="UP000678016">
    <property type="component" value="Chromosome"/>
</dbReference>
<dbReference type="PANTHER" id="PTHR43329">
    <property type="entry name" value="EPOXIDE HYDROLASE"/>
    <property type="match status" value="1"/>
</dbReference>